<dbReference type="InterPro" id="IPR036929">
    <property type="entry name" value="DsbDN_sf"/>
</dbReference>
<dbReference type="AlphaFoldDB" id="A0A1W1DUN0"/>
<gene>
    <name evidence="3" type="ORF">MNB_SUP05-SYMBIONT-4-1400</name>
</gene>
<dbReference type="SUPFAM" id="SSF48208">
    <property type="entry name" value="Six-hairpin glycosidases"/>
    <property type="match status" value="1"/>
</dbReference>
<dbReference type="Gene3D" id="1.50.10.10">
    <property type="match status" value="1"/>
</dbReference>
<dbReference type="InterPro" id="IPR024705">
    <property type="entry name" value="Ssp411"/>
</dbReference>
<dbReference type="SUPFAM" id="SSF52833">
    <property type="entry name" value="Thioredoxin-like"/>
    <property type="match status" value="1"/>
</dbReference>
<dbReference type="Gene3D" id="3.40.30.10">
    <property type="entry name" value="Glutaredoxin"/>
    <property type="match status" value="1"/>
</dbReference>
<sequence length="735" mass="83833">MNYFRLLILFFPTLLMAHTVQDLQTAYQQKGVDYQPRTRHLEGGKAQFTNHLILANSPYLLQHAHNPVHWYEFNDEAFERAKKENKLIFLSIGYATCHWCHVMEEESFEDLAVAEVLNKNFIAIKVDREVLPDVDSHFMSIAQLLTGSGGWPLNVVLTPAGDGFFAGTYFPKNTLIANLKQLQSVWQLQSNRIIETANSVQNALLKETLSATKLPQNLQTLAVQNLRTNFDVFYGGFGDAPKFPHEAQLLMLIDEQMRRPNDEQLNALTTTLDNMASGGIYDVVGGGFHRYATDNAWLFPHFEKMLYNQAQLAIVYTKAYQLTRKPLYKRIATQTLDYAIREMQNGGFYSATDADSESEEGLFFIWDVPTLKAVLGADFIKFQHYFDLSTYTEFEQHFVLHFKEVNKIQAADFVKIDALLAKLYTARQTREKPLLDNKILLSWNALLLKSLVTASEIDDKYLVVAQNLTEFLLDNFYQTDLKRVQIEGRTSQPAIFEDYAYFADGLIDLYDATAQKKYLIIAQKLTDASIHHFWDKQNFGFKISNNKRINNNSKEIYDGAIFSANGVAYGVLNKLSARTQNKKYQQLAQQLLSSFSTQINENPNFYPSIVKNYSDKQQGVLANTVYAYEGRIKIQSNNNKITLDIEKGWHINANKVLQKGLIATQLDSDNLKTVDYPPAKLINLGFSKDKLAVYDQKITLNFTLKHKEFTTATLNLQACSNKVCLPPQSITLPLN</sequence>
<evidence type="ECO:0000259" key="2">
    <source>
        <dbReference type="Pfam" id="PF11412"/>
    </source>
</evidence>
<name>A0A1W1DUN0_9ZZZZ</name>
<organism evidence="3">
    <name type="scientific">hydrothermal vent metagenome</name>
    <dbReference type="NCBI Taxonomy" id="652676"/>
    <lineage>
        <taxon>unclassified sequences</taxon>
        <taxon>metagenomes</taxon>
        <taxon>ecological metagenomes</taxon>
    </lineage>
</organism>
<dbReference type="InterPro" id="IPR008928">
    <property type="entry name" value="6-hairpin_glycosidase_sf"/>
</dbReference>
<dbReference type="GO" id="GO:0004798">
    <property type="term" value="F:dTMP kinase activity"/>
    <property type="evidence" value="ECO:0007669"/>
    <property type="project" value="UniProtKB-EC"/>
</dbReference>
<dbReference type="Gene3D" id="2.60.40.1250">
    <property type="entry name" value="Thiol:disulfide interchange protein DsbD, N-terminal domain"/>
    <property type="match status" value="1"/>
</dbReference>
<dbReference type="InterPro" id="IPR012341">
    <property type="entry name" value="6hp_glycosidase-like_sf"/>
</dbReference>
<proteinExistence type="predicted"/>
<dbReference type="GO" id="GO:0005975">
    <property type="term" value="P:carbohydrate metabolic process"/>
    <property type="evidence" value="ECO:0007669"/>
    <property type="project" value="InterPro"/>
</dbReference>
<protein>
    <submittedName>
        <fullName evidence="3">Thymidylate kinase</fullName>
        <ecNumber evidence="3">2.7.4.9</ecNumber>
    </submittedName>
</protein>
<evidence type="ECO:0000313" key="3">
    <source>
        <dbReference type="EMBL" id="SFV85465.1"/>
    </source>
</evidence>
<dbReference type="Pfam" id="PF11412">
    <property type="entry name" value="DsbD_N"/>
    <property type="match status" value="1"/>
</dbReference>
<dbReference type="InterPro" id="IPR004879">
    <property type="entry name" value="Ssp411-like_TRX"/>
</dbReference>
<keyword evidence="3" id="KW-0418">Kinase</keyword>
<feature type="domain" description="Spermatogenesis-associated protein 20-like TRX" evidence="1">
    <location>
        <begin position="49"/>
        <end position="204"/>
    </location>
</feature>
<dbReference type="InterPro" id="IPR036249">
    <property type="entry name" value="Thioredoxin-like_sf"/>
</dbReference>
<accession>A0A1W1DUN0</accession>
<dbReference type="EC" id="2.7.4.9" evidence="3"/>
<reference evidence="3" key="1">
    <citation type="submission" date="2016-10" db="EMBL/GenBank/DDBJ databases">
        <authorList>
            <person name="de Groot N.N."/>
        </authorList>
    </citation>
    <scope>NUCLEOTIDE SEQUENCE</scope>
</reference>
<dbReference type="PIRSF" id="PIRSF006402">
    <property type="entry name" value="UCP006402_thioredoxin"/>
    <property type="match status" value="1"/>
</dbReference>
<feature type="domain" description="Thiol:disulfide interchange protein DsbD N-terminal" evidence="2">
    <location>
        <begin position="633"/>
        <end position="731"/>
    </location>
</feature>
<dbReference type="PANTHER" id="PTHR42899:SF1">
    <property type="entry name" value="SPERMATOGENESIS-ASSOCIATED PROTEIN 20"/>
    <property type="match status" value="1"/>
</dbReference>
<dbReference type="InterPro" id="IPR028250">
    <property type="entry name" value="DsbDN"/>
</dbReference>
<dbReference type="CDD" id="cd02955">
    <property type="entry name" value="SSP411"/>
    <property type="match status" value="1"/>
</dbReference>
<dbReference type="PANTHER" id="PTHR42899">
    <property type="entry name" value="SPERMATOGENESIS-ASSOCIATED PROTEIN 20"/>
    <property type="match status" value="1"/>
</dbReference>
<keyword evidence="3" id="KW-0808">Transferase</keyword>
<dbReference type="Pfam" id="PF03190">
    <property type="entry name" value="Thioredox_DsbH"/>
    <property type="match status" value="1"/>
</dbReference>
<evidence type="ECO:0000259" key="1">
    <source>
        <dbReference type="Pfam" id="PF03190"/>
    </source>
</evidence>
<dbReference type="EMBL" id="FPHY01000033">
    <property type="protein sequence ID" value="SFV85465.1"/>
    <property type="molecule type" value="Genomic_DNA"/>
</dbReference>